<proteinExistence type="inferred from homology"/>
<dbReference type="Proteomes" id="UP000310636">
    <property type="component" value="Unassembled WGS sequence"/>
</dbReference>
<accession>A0A4S4BHE6</accession>
<dbReference type="Pfam" id="PF06013">
    <property type="entry name" value="WXG100"/>
    <property type="match status" value="1"/>
</dbReference>
<sequence>MAIEGISISLGEVSKTAGTIRTLNNSLSDRLDQIMKAMNDLESTWSSDASTTIRNKFNSLSPRFKEYYQVVDSYASFLDTTVTNYDTAETQINNNASAFK</sequence>
<dbReference type="InterPro" id="IPR036689">
    <property type="entry name" value="ESAT-6-like_sf"/>
</dbReference>
<dbReference type="NCBIfam" id="NF035934">
    <property type="entry name" value="ESAT6_2"/>
    <property type="match status" value="1"/>
</dbReference>
<evidence type="ECO:0000313" key="2">
    <source>
        <dbReference type="EMBL" id="THF73924.1"/>
    </source>
</evidence>
<organism evidence="2 3">
    <name type="scientific">Cohnella fermenti</name>
    <dbReference type="NCBI Taxonomy" id="2565925"/>
    <lineage>
        <taxon>Bacteria</taxon>
        <taxon>Bacillati</taxon>
        <taxon>Bacillota</taxon>
        <taxon>Bacilli</taxon>
        <taxon>Bacillales</taxon>
        <taxon>Paenibacillaceae</taxon>
        <taxon>Cohnella</taxon>
    </lineage>
</organism>
<reference evidence="2 3" key="1">
    <citation type="submission" date="2019-04" db="EMBL/GenBank/DDBJ databases">
        <title>Cohnella sp. nov. isolated from preserved vegetables.</title>
        <authorList>
            <person name="Lin S.-Y."/>
            <person name="Hung M.-H."/>
            <person name="Young C.-C."/>
        </authorList>
    </citation>
    <scope>NUCLEOTIDE SEQUENCE [LARGE SCALE GENOMIC DNA]</scope>
    <source>
        <strain evidence="2 3">CC-MHH1044</strain>
    </source>
</reference>
<name>A0A4S4BHE6_9BACL</name>
<dbReference type="OrthoDB" id="1911041at2"/>
<dbReference type="InterPro" id="IPR010310">
    <property type="entry name" value="T7SS_ESAT-6-like"/>
</dbReference>
<dbReference type="AlphaFoldDB" id="A0A4S4BHE6"/>
<keyword evidence="3" id="KW-1185">Reference proteome</keyword>
<protein>
    <recommendedName>
        <fullName evidence="1">ESAT-6-like protein</fullName>
    </recommendedName>
</protein>
<evidence type="ECO:0000313" key="3">
    <source>
        <dbReference type="Proteomes" id="UP000310636"/>
    </source>
</evidence>
<gene>
    <name evidence="2" type="ORF">E6C55_27015</name>
</gene>
<evidence type="ECO:0000256" key="1">
    <source>
        <dbReference type="RuleBase" id="RU362001"/>
    </source>
</evidence>
<comment type="similarity">
    <text evidence="1">Belongs to the WXG100 family.</text>
</comment>
<dbReference type="NCBIfam" id="TIGR03930">
    <property type="entry name" value="WXG100_ESAT6"/>
    <property type="match status" value="1"/>
</dbReference>
<dbReference type="RefSeq" id="WP_136372957.1">
    <property type="nucleotide sequence ID" value="NZ_SSOB01000047.1"/>
</dbReference>
<comment type="caution">
    <text evidence="2">The sequence shown here is derived from an EMBL/GenBank/DDBJ whole genome shotgun (WGS) entry which is preliminary data.</text>
</comment>
<dbReference type="SUPFAM" id="SSF140453">
    <property type="entry name" value="EsxAB dimer-like"/>
    <property type="match status" value="1"/>
</dbReference>
<dbReference type="EMBL" id="SSOB01000047">
    <property type="protein sequence ID" value="THF73924.1"/>
    <property type="molecule type" value="Genomic_DNA"/>
</dbReference>
<dbReference type="Gene3D" id="1.10.287.1060">
    <property type="entry name" value="ESAT-6-like"/>
    <property type="match status" value="1"/>
</dbReference>